<feature type="compositionally biased region" description="Acidic residues" evidence="1">
    <location>
        <begin position="167"/>
        <end position="194"/>
    </location>
</feature>
<dbReference type="OrthoDB" id="278736at2759"/>
<feature type="domain" description="Nucleoplasmin-like" evidence="2">
    <location>
        <begin position="4"/>
        <end position="93"/>
    </location>
</feature>
<dbReference type="Proteomes" id="UP000284403">
    <property type="component" value="Unassembled WGS sequence"/>
</dbReference>
<feature type="compositionally biased region" description="Acidic residues" evidence="1">
    <location>
        <begin position="105"/>
        <end position="128"/>
    </location>
</feature>
<dbReference type="Gene3D" id="2.60.120.340">
    <property type="entry name" value="Nucleoplasmin core domain"/>
    <property type="match status" value="1"/>
</dbReference>
<dbReference type="InterPro" id="IPR041232">
    <property type="entry name" value="NPL"/>
</dbReference>
<organism evidence="3 4">
    <name type="scientific">Trypanosoma conorhini</name>
    <dbReference type="NCBI Taxonomy" id="83891"/>
    <lineage>
        <taxon>Eukaryota</taxon>
        <taxon>Discoba</taxon>
        <taxon>Euglenozoa</taxon>
        <taxon>Kinetoplastea</taxon>
        <taxon>Metakinetoplastina</taxon>
        <taxon>Trypanosomatida</taxon>
        <taxon>Trypanosomatidae</taxon>
        <taxon>Trypanosoma</taxon>
    </lineage>
</organism>
<evidence type="ECO:0000313" key="4">
    <source>
        <dbReference type="Proteomes" id="UP000284403"/>
    </source>
</evidence>
<dbReference type="EMBL" id="MKKU01000582">
    <property type="protein sequence ID" value="RNF06894.1"/>
    <property type="molecule type" value="Genomic_DNA"/>
</dbReference>
<dbReference type="RefSeq" id="XP_029225552.1">
    <property type="nucleotide sequence ID" value="XM_029374434.1"/>
</dbReference>
<dbReference type="Pfam" id="PF17800">
    <property type="entry name" value="NPL"/>
    <property type="match status" value="1"/>
</dbReference>
<protein>
    <submittedName>
        <fullName evidence="3">Nucleolar RNA-binding protein</fullName>
    </submittedName>
</protein>
<feature type="region of interest" description="Disordered" evidence="1">
    <location>
        <begin position="99"/>
        <end position="267"/>
    </location>
</feature>
<feature type="compositionally biased region" description="Acidic residues" evidence="1">
    <location>
        <begin position="148"/>
        <end position="158"/>
    </location>
</feature>
<evidence type="ECO:0000256" key="1">
    <source>
        <dbReference type="SAM" id="MobiDB-lite"/>
    </source>
</evidence>
<reference evidence="3 4" key="1">
    <citation type="journal article" date="2018" name="BMC Genomics">
        <title>Genomic comparison of Trypanosoma conorhini and Trypanosoma rangeli to Trypanosoma cruzi strains of high and low virulence.</title>
        <authorList>
            <person name="Bradwell K.R."/>
            <person name="Koparde V.N."/>
            <person name="Matveyev A.V."/>
            <person name="Serrano M.G."/>
            <person name="Alves J.M."/>
            <person name="Parikh H."/>
            <person name="Huang B."/>
            <person name="Lee V."/>
            <person name="Espinosa-Alvarez O."/>
            <person name="Ortiz P.A."/>
            <person name="Costa-Martins A.G."/>
            <person name="Teixeira M.M."/>
            <person name="Buck G.A."/>
        </authorList>
    </citation>
    <scope>NUCLEOTIDE SEQUENCE [LARGE SCALE GENOMIC DNA]</scope>
    <source>
        <strain evidence="3 4">025E</strain>
    </source>
</reference>
<comment type="caution">
    <text evidence="3">The sequence shown here is derived from an EMBL/GenBank/DDBJ whole genome shotgun (WGS) entry which is preliminary data.</text>
</comment>
<feature type="compositionally biased region" description="Basic and acidic residues" evidence="1">
    <location>
        <begin position="195"/>
        <end position="204"/>
    </location>
</feature>
<proteinExistence type="predicted"/>
<evidence type="ECO:0000313" key="3">
    <source>
        <dbReference type="EMBL" id="RNF06894.1"/>
    </source>
</evidence>
<feature type="compositionally biased region" description="Polar residues" evidence="1">
    <location>
        <begin position="205"/>
        <end position="267"/>
    </location>
</feature>
<accession>A0A3R7NS95</accession>
<dbReference type="GeneID" id="40321180"/>
<name>A0A3R7NS95_9TRYP</name>
<sequence>MQEFHAFEVVPGKEYTLALPPLHGFHLSVVSIPHAGKGRSTLYATVDGKSYAIATLDASQSILQNATDLIFNEAQKIVFRVKGNATLHCCGYQQELDAALQGAGDSDEEEEEDDEEGANDLPVSDEEAELRGQDPTQAPQNGHHKEESESEGSEEGEEGEAKAALDAADDEEDDEAEEEDKEDEAHDEEGEGEEQPVKRAKTEEASQAQRNSQQMQSPQGRPSNQQKQSPQGRPSNQQMQSPQGRPSNQQKQSPQGRPSNQMKRGRE</sequence>
<evidence type="ECO:0000259" key="2">
    <source>
        <dbReference type="Pfam" id="PF17800"/>
    </source>
</evidence>
<gene>
    <name evidence="3" type="ORF">Tco025E_07569</name>
</gene>
<dbReference type="AlphaFoldDB" id="A0A3R7NS95"/>
<keyword evidence="4" id="KW-1185">Reference proteome</keyword>